<feature type="transmembrane region" description="Helical" evidence="5">
    <location>
        <begin position="174"/>
        <end position="192"/>
    </location>
</feature>
<dbReference type="PANTHER" id="PTHR37422:SF23">
    <property type="entry name" value="TEICHURONIC ACID BIOSYNTHESIS PROTEIN TUAE"/>
    <property type="match status" value="1"/>
</dbReference>
<dbReference type="GO" id="GO:0016020">
    <property type="term" value="C:membrane"/>
    <property type="evidence" value="ECO:0007669"/>
    <property type="project" value="UniProtKB-SubCell"/>
</dbReference>
<evidence type="ECO:0000256" key="3">
    <source>
        <dbReference type="ARBA" id="ARBA00022989"/>
    </source>
</evidence>
<feature type="transmembrane region" description="Helical" evidence="5">
    <location>
        <begin position="20"/>
        <end position="38"/>
    </location>
</feature>
<dbReference type="KEGG" id="hgr:DW355_07870"/>
<evidence type="ECO:0000256" key="4">
    <source>
        <dbReference type="ARBA" id="ARBA00023136"/>
    </source>
</evidence>
<dbReference type="InterPro" id="IPR051533">
    <property type="entry name" value="WaaL-like"/>
</dbReference>
<keyword evidence="4 5" id="KW-0472">Membrane</keyword>
<dbReference type="AlphaFoldDB" id="A0A4P6UI08"/>
<organism evidence="7 8">
    <name type="scientific">Hylemonella gracilis</name>
    <dbReference type="NCBI Taxonomy" id="80880"/>
    <lineage>
        <taxon>Bacteria</taxon>
        <taxon>Pseudomonadati</taxon>
        <taxon>Pseudomonadota</taxon>
        <taxon>Betaproteobacteria</taxon>
        <taxon>Burkholderiales</taxon>
        <taxon>Comamonadaceae</taxon>
        <taxon>Hylemonella</taxon>
    </lineage>
</organism>
<evidence type="ECO:0000256" key="2">
    <source>
        <dbReference type="ARBA" id="ARBA00022692"/>
    </source>
</evidence>
<feature type="transmembrane region" description="Helical" evidence="5">
    <location>
        <begin position="44"/>
        <end position="61"/>
    </location>
</feature>
<feature type="transmembrane region" description="Helical" evidence="5">
    <location>
        <begin position="416"/>
        <end position="433"/>
    </location>
</feature>
<feature type="transmembrane region" description="Helical" evidence="5">
    <location>
        <begin position="244"/>
        <end position="261"/>
    </location>
</feature>
<sequence length="443" mass="49201">MSDQALSPMSSPSSNLLDAWRRLLLNTLTFGVFGALFLQSQKMVGTSWVALFAFITVWAHAETRSGIRSIFLHAKQPDLRWIAWPFLLWGLMSGLFFLSSPVPLEKAYIYNYWQYVLILVLSVLVLATVTHASPNSLLWGLVVAALLATWHGVHDTAIQGLARAGELSGSPIRFGNWSMIAAMLLILFSALSTQMRARWRVCLLALAMLAMFASMASGSRSSLLPLPLLIGLLLTFRKDRFHRWMLVLGLVGTILSGVLLLNSHTLQQKLRLTEMVYDIQQVKKENFDTSIGARFGMWEAAWQMFLRHPFIGIGITEYQPELKRMIVQGDIPAFHPWSHAHSDILHTMATRGSVGLLAYLGIILGPLVFFIRCLRHAISIGDAHQRAHAAAGILTIGSVFAFGLVSVVIYKSAFNGMTYALLVCVLAAQLVMARRAEVAQPMR</sequence>
<comment type="subcellular location">
    <subcellularLocation>
        <location evidence="1">Membrane</location>
        <topology evidence="1">Multi-pass membrane protein</topology>
    </subcellularLocation>
</comment>
<accession>A0A4P6UI08</accession>
<gene>
    <name evidence="7" type="ORF">DW355_07870</name>
</gene>
<dbReference type="EMBL" id="CP031395">
    <property type="protein sequence ID" value="QBK04702.1"/>
    <property type="molecule type" value="Genomic_DNA"/>
</dbReference>
<feature type="transmembrane region" description="Helical" evidence="5">
    <location>
        <begin position="112"/>
        <end position="129"/>
    </location>
</feature>
<dbReference type="GO" id="GO:0016874">
    <property type="term" value="F:ligase activity"/>
    <property type="evidence" value="ECO:0007669"/>
    <property type="project" value="UniProtKB-KW"/>
</dbReference>
<feature type="domain" description="O-antigen ligase-related" evidence="6">
    <location>
        <begin position="206"/>
        <end position="360"/>
    </location>
</feature>
<evidence type="ECO:0000313" key="7">
    <source>
        <dbReference type="EMBL" id="QBK04702.1"/>
    </source>
</evidence>
<feature type="transmembrane region" description="Helical" evidence="5">
    <location>
        <begin position="387"/>
        <end position="410"/>
    </location>
</feature>
<dbReference type="Pfam" id="PF04932">
    <property type="entry name" value="Wzy_C"/>
    <property type="match status" value="1"/>
</dbReference>
<evidence type="ECO:0000256" key="5">
    <source>
        <dbReference type="SAM" id="Phobius"/>
    </source>
</evidence>
<evidence type="ECO:0000259" key="6">
    <source>
        <dbReference type="Pfam" id="PF04932"/>
    </source>
</evidence>
<feature type="transmembrane region" description="Helical" evidence="5">
    <location>
        <begin position="356"/>
        <end position="375"/>
    </location>
</feature>
<keyword evidence="2 5" id="KW-0812">Transmembrane</keyword>
<keyword evidence="7" id="KW-0436">Ligase</keyword>
<feature type="transmembrane region" description="Helical" evidence="5">
    <location>
        <begin position="81"/>
        <end position="100"/>
    </location>
</feature>
<dbReference type="Proteomes" id="UP000292939">
    <property type="component" value="Chromosome"/>
</dbReference>
<feature type="transmembrane region" description="Helical" evidence="5">
    <location>
        <begin position="199"/>
        <end position="216"/>
    </location>
</feature>
<name>A0A4P6UI08_9BURK</name>
<proteinExistence type="predicted"/>
<evidence type="ECO:0000313" key="8">
    <source>
        <dbReference type="Proteomes" id="UP000292939"/>
    </source>
</evidence>
<dbReference type="InterPro" id="IPR007016">
    <property type="entry name" value="O-antigen_ligase-rel_domated"/>
</dbReference>
<evidence type="ECO:0000256" key="1">
    <source>
        <dbReference type="ARBA" id="ARBA00004141"/>
    </source>
</evidence>
<keyword evidence="3 5" id="KW-1133">Transmembrane helix</keyword>
<dbReference type="OrthoDB" id="8576060at2"/>
<protein>
    <submittedName>
        <fullName evidence="7">O-antigen ligase domain-containing protein</fullName>
    </submittedName>
</protein>
<dbReference type="PANTHER" id="PTHR37422">
    <property type="entry name" value="TEICHURONIC ACID BIOSYNTHESIS PROTEIN TUAE"/>
    <property type="match status" value="1"/>
</dbReference>
<reference evidence="7 8" key="1">
    <citation type="submission" date="2018-07" db="EMBL/GenBank/DDBJ databases">
        <title>Exploring interactions and the metabolic potential of the ultra-small soil bacteria Hylemonella gracilis.</title>
        <authorList>
            <person name="Tyc O."/>
            <person name="Kulkarni P."/>
            <person name="Gawehns F."/>
            <person name="Hundscheid M."/>
            <person name="Zweers H."/>
            <person name="Garbeva P."/>
        </authorList>
    </citation>
    <scope>NUCLEOTIDE SEQUENCE [LARGE SCALE GENOMIC DNA]</scope>
    <source>
        <strain evidence="7 8">NS1</strain>
    </source>
</reference>